<dbReference type="EMBL" id="JACHXI010000033">
    <property type="protein sequence ID" value="MBB3105309.1"/>
    <property type="molecule type" value="Genomic_DNA"/>
</dbReference>
<dbReference type="AlphaFoldDB" id="A0A839T879"/>
<name>A0A839T879_AZOMA</name>
<dbReference type="Proteomes" id="UP000549250">
    <property type="component" value="Unassembled WGS sequence"/>
</dbReference>
<gene>
    <name evidence="1" type="ORF">FHR87_003745</name>
</gene>
<dbReference type="RefSeq" id="WP_221189916.1">
    <property type="nucleotide sequence ID" value="NZ_JACHXI010000033.1"/>
</dbReference>
<protein>
    <submittedName>
        <fullName evidence="1">Uncharacterized protein</fullName>
    </submittedName>
</protein>
<keyword evidence="2" id="KW-1185">Reference proteome</keyword>
<sequence>MFEHSTRGNMAASSSSPAVSTANYASNLVAIFQIEPIVPSARPGAAAAAIWESSLSNTGQSGFFYSLEQVRNPERCYEVYRMTGLLVSDLVGCQGKVIYGALIGSSDVVLA</sequence>
<accession>A0A839T879</accession>
<organism evidence="1 2">
    <name type="scientific">Azomonas macrocytogenes</name>
    <name type="common">Azotobacter macrocytogenes</name>
    <dbReference type="NCBI Taxonomy" id="69962"/>
    <lineage>
        <taxon>Bacteria</taxon>
        <taxon>Pseudomonadati</taxon>
        <taxon>Pseudomonadota</taxon>
        <taxon>Gammaproteobacteria</taxon>
        <taxon>Pseudomonadales</taxon>
        <taxon>Pseudomonadaceae</taxon>
        <taxon>Azomonas</taxon>
    </lineage>
</organism>
<proteinExistence type="predicted"/>
<reference evidence="1 2" key="1">
    <citation type="submission" date="2020-08" db="EMBL/GenBank/DDBJ databases">
        <title>Genomic Encyclopedia of Type Strains, Phase III (KMG-III): the genomes of soil and plant-associated and newly described type strains.</title>
        <authorList>
            <person name="Whitman W."/>
        </authorList>
    </citation>
    <scope>NUCLEOTIDE SEQUENCE [LARGE SCALE GENOMIC DNA]</scope>
    <source>
        <strain evidence="1 2">CECT 4462</strain>
    </source>
</reference>
<comment type="caution">
    <text evidence="1">The sequence shown here is derived from an EMBL/GenBank/DDBJ whole genome shotgun (WGS) entry which is preliminary data.</text>
</comment>
<evidence type="ECO:0000313" key="1">
    <source>
        <dbReference type="EMBL" id="MBB3105309.1"/>
    </source>
</evidence>
<evidence type="ECO:0000313" key="2">
    <source>
        <dbReference type="Proteomes" id="UP000549250"/>
    </source>
</evidence>